<name>A0A4C1WE11_EUMVA</name>
<reference evidence="2 3" key="1">
    <citation type="journal article" date="2019" name="Commun. Biol.">
        <title>The bagworm genome reveals a unique fibroin gene that provides high tensile strength.</title>
        <authorList>
            <person name="Kono N."/>
            <person name="Nakamura H."/>
            <person name="Ohtoshi R."/>
            <person name="Tomita M."/>
            <person name="Numata K."/>
            <person name="Arakawa K."/>
        </authorList>
    </citation>
    <scope>NUCLEOTIDE SEQUENCE [LARGE SCALE GENOMIC DNA]</scope>
</reference>
<sequence length="229" mass="25936">MENGKTVPFWFLRVCTRVTNLSATRNNSNSIYSEIKREREKKKRVVNNAVTRERRRARASAPGRGTRVRPPRARAARPADNLLLRKSLNCLVNVTPRPPPPPAPARPNYILLRYHLTRRSFTLDLQSLKLWSSPRNHPATSREETRVVNFYNGERLESVVCPAARPAPVATKNLVTRARPYCLCVRPLQLVSTPHQILNRDYAALVANAMRGENPFVCLLHARSSTTAA</sequence>
<dbReference type="Proteomes" id="UP000299102">
    <property type="component" value="Unassembled WGS sequence"/>
</dbReference>
<keyword evidence="3" id="KW-1185">Reference proteome</keyword>
<accession>A0A4C1WE11</accession>
<evidence type="ECO:0000313" key="3">
    <source>
        <dbReference type="Proteomes" id="UP000299102"/>
    </source>
</evidence>
<dbReference type="AlphaFoldDB" id="A0A4C1WE11"/>
<protein>
    <submittedName>
        <fullName evidence="2">Uncharacterized protein</fullName>
    </submittedName>
</protein>
<dbReference type="EMBL" id="BGZK01000548">
    <property type="protein sequence ID" value="GBP49608.1"/>
    <property type="molecule type" value="Genomic_DNA"/>
</dbReference>
<feature type="region of interest" description="Disordered" evidence="1">
    <location>
        <begin position="53"/>
        <end position="75"/>
    </location>
</feature>
<feature type="compositionally biased region" description="Basic residues" evidence="1">
    <location>
        <begin position="66"/>
        <end position="75"/>
    </location>
</feature>
<organism evidence="2 3">
    <name type="scientific">Eumeta variegata</name>
    <name type="common">Bagworm moth</name>
    <name type="synonym">Eumeta japonica</name>
    <dbReference type="NCBI Taxonomy" id="151549"/>
    <lineage>
        <taxon>Eukaryota</taxon>
        <taxon>Metazoa</taxon>
        <taxon>Ecdysozoa</taxon>
        <taxon>Arthropoda</taxon>
        <taxon>Hexapoda</taxon>
        <taxon>Insecta</taxon>
        <taxon>Pterygota</taxon>
        <taxon>Neoptera</taxon>
        <taxon>Endopterygota</taxon>
        <taxon>Lepidoptera</taxon>
        <taxon>Glossata</taxon>
        <taxon>Ditrysia</taxon>
        <taxon>Tineoidea</taxon>
        <taxon>Psychidae</taxon>
        <taxon>Oiketicinae</taxon>
        <taxon>Eumeta</taxon>
    </lineage>
</organism>
<proteinExistence type="predicted"/>
<gene>
    <name evidence="2" type="ORF">EVAR_97906_1</name>
</gene>
<evidence type="ECO:0000313" key="2">
    <source>
        <dbReference type="EMBL" id="GBP49608.1"/>
    </source>
</evidence>
<comment type="caution">
    <text evidence="2">The sequence shown here is derived from an EMBL/GenBank/DDBJ whole genome shotgun (WGS) entry which is preliminary data.</text>
</comment>
<evidence type="ECO:0000256" key="1">
    <source>
        <dbReference type="SAM" id="MobiDB-lite"/>
    </source>
</evidence>